<dbReference type="Proteomes" id="UP000324222">
    <property type="component" value="Unassembled WGS sequence"/>
</dbReference>
<evidence type="ECO:0000313" key="2">
    <source>
        <dbReference type="EMBL" id="MPC36421.1"/>
    </source>
</evidence>
<feature type="chain" id="PRO_5022897395" description="Secreted protein" evidence="1">
    <location>
        <begin position="26"/>
        <end position="173"/>
    </location>
</feature>
<evidence type="ECO:0000256" key="1">
    <source>
        <dbReference type="SAM" id="SignalP"/>
    </source>
</evidence>
<accession>A0A5B7EPH0</accession>
<dbReference type="EMBL" id="VSRR010003513">
    <property type="protein sequence ID" value="MPC36421.1"/>
    <property type="molecule type" value="Genomic_DNA"/>
</dbReference>
<name>A0A5B7EPH0_PORTR</name>
<evidence type="ECO:0000313" key="3">
    <source>
        <dbReference type="Proteomes" id="UP000324222"/>
    </source>
</evidence>
<sequence>MKRNEWQVTDVLMVLVTCWYRVVQSSVTLPTLEEERQRRLCTATTRALHGCHTTTSRPPRQPTLGTQAAKIFLGWANKVCECGMAVREGGTIRQRTRKQNTEISSGHECKQHRSSVQMADKRSTAHDVHSTPNAASVFTQHMGYYTRQEGTVASYTPVYRGKKSKVKVLHIIT</sequence>
<gene>
    <name evidence="2" type="ORF">E2C01_029878</name>
</gene>
<protein>
    <recommendedName>
        <fullName evidence="4">Secreted protein</fullName>
    </recommendedName>
</protein>
<evidence type="ECO:0008006" key="4">
    <source>
        <dbReference type="Google" id="ProtNLM"/>
    </source>
</evidence>
<comment type="caution">
    <text evidence="2">The sequence shown here is derived from an EMBL/GenBank/DDBJ whole genome shotgun (WGS) entry which is preliminary data.</text>
</comment>
<keyword evidence="3" id="KW-1185">Reference proteome</keyword>
<feature type="signal peptide" evidence="1">
    <location>
        <begin position="1"/>
        <end position="25"/>
    </location>
</feature>
<dbReference type="AlphaFoldDB" id="A0A5B7EPH0"/>
<reference evidence="2 3" key="1">
    <citation type="submission" date="2019-05" db="EMBL/GenBank/DDBJ databases">
        <title>Another draft genome of Portunus trituberculatus and its Hox gene families provides insights of decapod evolution.</title>
        <authorList>
            <person name="Jeong J.-H."/>
            <person name="Song I."/>
            <person name="Kim S."/>
            <person name="Choi T."/>
            <person name="Kim D."/>
            <person name="Ryu S."/>
            <person name="Kim W."/>
        </authorList>
    </citation>
    <scope>NUCLEOTIDE SEQUENCE [LARGE SCALE GENOMIC DNA]</scope>
    <source>
        <tissue evidence="2">Muscle</tissue>
    </source>
</reference>
<proteinExistence type="predicted"/>
<organism evidence="2 3">
    <name type="scientific">Portunus trituberculatus</name>
    <name type="common">Swimming crab</name>
    <name type="synonym">Neptunus trituberculatus</name>
    <dbReference type="NCBI Taxonomy" id="210409"/>
    <lineage>
        <taxon>Eukaryota</taxon>
        <taxon>Metazoa</taxon>
        <taxon>Ecdysozoa</taxon>
        <taxon>Arthropoda</taxon>
        <taxon>Crustacea</taxon>
        <taxon>Multicrustacea</taxon>
        <taxon>Malacostraca</taxon>
        <taxon>Eumalacostraca</taxon>
        <taxon>Eucarida</taxon>
        <taxon>Decapoda</taxon>
        <taxon>Pleocyemata</taxon>
        <taxon>Brachyura</taxon>
        <taxon>Eubrachyura</taxon>
        <taxon>Portunoidea</taxon>
        <taxon>Portunidae</taxon>
        <taxon>Portuninae</taxon>
        <taxon>Portunus</taxon>
    </lineage>
</organism>
<keyword evidence="1" id="KW-0732">Signal</keyword>